<protein>
    <submittedName>
        <fullName evidence="1">Uncharacterized protein</fullName>
    </submittedName>
</protein>
<organism evidence="1 2">
    <name type="scientific">Pseudodesulfovibrio cashew</name>
    <dbReference type="NCBI Taxonomy" id="2678688"/>
    <lineage>
        <taxon>Bacteria</taxon>
        <taxon>Pseudomonadati</taxon>
        <taxon>Thermodesulfobacteriota</taxon>
        <taxon>Desulfovibrionia</taxon>
        <taxon>Desulfovibrionales</taxon>
        <taxon>Desulfovibrionaceae</taxon>
    </lineage>
</organism>
<dbReference type="RefSeq" id="WP_158947468.1">
    <property type="nucleotide sequence ID" value="NZ_CP046400.1"/>
</dbReference>
<dbReference type="Proteomes" id="UP000428328">
    <property type="component" value="Chromosome"/>
</dbReference>
<proteinExistence type="predicted"/>
<evidence type="ECO:0000313" key="1">
    <source>
        <dbReference type="EMBL" id="QGY40247.1"/>
    </source>
</evidence>
<evidence type="ECO:0000313" key="2">
    <source>
        <dbReference type="Proteomes" id="UP000428328"/>
    </source>
</evidence>
<keyword evidence="2" id="KW-1185">Reference proteome</keyword>
<sequence>MEINDKVLIRSSIYLDDEQYGTVIDFYGNLVQVHFDLSGEIGSYHRGELMVVDGREFDEWASQYVLGE</sequence>
<accession>A0A6I6JJE6</accession>
<dbReference type="EMBL" id="CP046400">
    <property type="protein sequence ID" value="QGY40247.1"/>
    <property type="molecule type" value="Genomic_DNA"/>
</dbReference>
<dbReference type="AlphaFoldDB" id="A0A6I6JJE6"/>
<name>A0A6I6JJE6_9BACT</name>
<dbReference type="KEGG" id="psel:GM415_08940"/>
<gene>
    <name evidence="1" type="ORF">GM415_08940</name>
</gene>
<reference evidence="1 2" key="1">
    <citation type="submission" date="2019-11" db="EMBL/GenBank/DDBJ databases">
        <authorList>
            <person name="Zheng R.K."/>
            <person name="Sun C.M."/>
        </authorList>
    </citation>
    <scope>NUCLEOTIDE SEQUENCE [LARGE SCALE GENOMIC DNA]</scope>
    <source>
        <strain evidence="1 2">SRB007</strain>
    </source>
</reference>